<dbReference type="InterPro" id="IPR037685">
    <property type="entry name" value="RBP11"/>
</dbReference>
<evidence type="ECO:0000313" key="7">
    <source>
        <dbReference type="EMBL" id="TVY33911.1"/>
    </source>
</evidence>
<reference evidence="7 8" key="1">
    <citation type="submission" date="2018-05" db="EMBL/GenBank/DDBJ databases">
        <title>Genome sequencing and assembly of the regulated plant pathogen Lachnellula willkommii and related sister species for the development of diagnostic species identification markers.</title>
        <authorList>
            <person name="Giroux E."/>
            <person name="Bilodeau G."/>
        </authorList>
    </citation>
    <scope>NUCLEOTIDE SEQUENCE [LARGE SCALE GENOMIC DNA]</scope>
    <source>
        <strain evidence="7 8">CBS 197.66</strain>
    </source>
</reference>
<dbReference type="InterPro" id="IPR009025">
    <property type="entry name" value="RBP11-like_dimer"/>
</dbReference>
<comment type="caution">
    <text evidence="7">The sequence shown here is derived from an EMBL/GenBank/DDBJ whole genome shotgun (WGS) entry which is preliminary data.</text>
</comment>
<dbReference type="GO" id="GO:0003677">
    <property type="term" value="F:DNA binding"/>
    <property type="evidence" value="ECO:0007669"/>
    <property type="project" value="InterPro"/>
</dbReference>
<dbReference type="PANTHER" id="PTHR13946:SF16">
    <property type="entry name" value="DNA-DIRECTED RNA POLYMERASE II SUBUNIT RPB11"/>
    <property type="match status" value="1"/>
</dbReference>
<gene>
    <name evidence="7" type="primary">RPB11</name>
    <name evidence="7" type="ORF">LSUB1_G006821</name>
</gene>
<dbReference type="GO" id="GO:0003899">
    <property type="term" value="F:DNA-directed RNA polymerase activity"/>
    <property type="evidence" value="ECO:0007669"/>
    <property type="project" value="InterPro"/>
</dbReference>
<dbReference type="FunFam" id="3.30.1360.10:FF:000003">
    <property type="entry name" value="DNA-directed RNA polymerase II subunit RPB11"/>
    <property type="match status" value="1"/>
</dbReference>
<dbReference type="HAMAP" id="MF_00261">
    <property type="entry name" value="RNApol_arch_Rpo11"/>
    <property type="match status" value="1"/>
</dbReference>
<protein>
    <submittedName>
        <fullName evidence="7">DNA-directed RNA polymerase II subunit</fullName>
    </submittedName>
</protein>
<dbReference type="EMBL" id="QGMJ01000722">
    <property type="protein sequence ID" value="TVY33911.1"/>
    <property type="molecule type" value="Genomic_DNA"/>
</dbReference>
<dbReference type="Pfam" id="PF13656">
    <property type="entry name" value="RNA_pol_L_2"/>
    <property type="match status" value="1"/>
</dbReference>
<feature type="domain" description="DNA-directed RNA polymerase RBP11-like dimerisation" evidence="6">
    <location>
        <begin position="94"/>
        <end position="166"/>
    </location>
</feature>
<comment type="subcellular location">
    <subcellularLocation>
        <location evidence="1">Nucleus</location>
    </subcellularLocation>
</comment>
<evidence type="ECO:0000259" key="6">
    <source>
        <dbReference type="Pfam" id="PF13656"/>
    </source>
</evidence>
<sequence>MNAPDRLVRLVPSLSGTAASTGICIGQQKCLIPQFTVSKAVNSVLYMWLALIMSSFYRQVAKDTTERNLFELFLLGEGEKKVTEQTDTRTANSAVFTFNKEDHTLANMLRAHLLKDQHVTFAGYKVPHPLFATFELRIQTDSVISPKEALVNCCKSLVGDLETLSREFTKEYELRKMVAGDGTGIDQ</sequence>
<comment type="similarity">
    <text evidence="5">Belongs to the archaeal Rpo11/eukaryotic RPB11/RPC19 RNA polymerase subunit family.</text>
</comment>
<keyword evidence="8" id="KW-1185">Reference proteome</keyword>
<dbReference type="PROSITE" id="PS01154">
    <property type="entry name" value="RNA_POL_L_13KD"/>
    <property type="match status" value="1"/>
</dbReference>
<dbReference type="Gene3D" id="3.30.1360.10">
    <property type="entry name" value="RNA polymerase, RBP11-like subunit"/>
    <property type="match status" value="1"/>
</dbReference>
<keyword evidence="4" id="KW-0539">Nucleus</keyword>
<dbReference type="PANTHER" id="PTHR13946">
    <property type="entry name" value="DNA-DIRECTED RNA POLYMERASE I,II,III"/>
    <property type="match status" value="1"/>
</dbReference>
<evidence type="ECO:0000256" key="5">
    <source>
        <dbReference type="ARBA" id="ARBA00025751"/>
    </source>
</evidence>
<dbReference type="GO" id="GO:0006366">
    <property type="term" value="P:transcription by RNA polymerase II"/>
    <property type="evidence" value="ECO:0007669"/>
    <property type="project" value="InterPro"/>
</dbReference>
<dbReference type="InterPro" id="IPR022905">
    <property type="entry name" value="Rpo11-like"/>
</dbReference>
<keyword evidence="3" id="KW-0804">Transcription</keyword>
<evidence type="ECO:0000256" key="1">
    <source>
        <dbReference type="ARBA" id="ARBA00004123"/>
    </source>
</evidence>
<dbReference type="GO" id="GO:0005665">
    <property type="term" value="C:RNA polymerase II, core complex"/>
    <property type="evidence" value="ECO:0007669"/>
    <property type="project" value="InterPro"/>
</dbReference>
<dbReference type="OrthoDB" id="10248581at2759"/>
<evidence type="ECO:0000256" key="3">
    <source>
        <dbReference type="ARBA" id="ARBA00023163"/>
    </source>
</evidence>
<dbReference type="CDD" id="cd06926">
    <property type="entry name" value="RNAP_II_RPB11"/>
    <property type="match status" value="1"/>
</dbReference>
<keyword evidence="2 7" id="KW-0240">DNA-directed RNA polymerase</keyword>
<accession>A0A8H8RFH4</accession>
<dbReference type="Proteomes" id="UP000462212">
    <property type="component" value="Unassembled WGS sequence"/>
</dbReference>
<name>A0A8H8RFH4_9HELO</name>
<evidence type="ECO:0000256" key="4">
    <source>
        <dbReference type="ARBA" id="ARBA00023242"/>
    </source>
</evidence>
<dbReference type="SUPFAM" id="SSF55257">
    <property type="entry name" value="RBP11-like subunits of RNA polymerase"/>
    <property type="match status" value="1"/>
</dbReference>
<dbReference type="GO" id="GO:0046983">
    <property type="term" value="F:protein dimerization activity"/>
    <property type="evidence" value="ECO:0007669"/>
    <property type="project" value="InterPro"/>
</dbReference>
<organism evidence="7 8">
    <name type="scientific">Lachnellula subtilissima</name>
    <dbReference type="NCBI Taxonomy" id="602034"/>
    <lineage>
        <taxon>Eukaryota</taxon>
        <taxon>Fungi</taxon>
        <taxon>Dikarya</taxon>
        <taxon>Ascomycota</taxon>
        <taxon>Pezizomycotina</taxon>
        <taxon>Leotiomycetes</taxon>
        <taxon>Helotiales</taxon>
        <taxon>Lachnaceae</taxon>
        <taxon>Lachnellula</taxon>
    </lineage>
</organism>
<dbReference type="InterPro" id="IPR008193">
    <property type="entry name" value="RNA_pol_Rpb11_13-16kDa_CS"/>
</dbReference>
<evidence type="ECO:0000256" key="2">
    <source>
        <dbReference type="ARBA" id="ARBA00022478"/>
    </source>
</evidence>
<proteinExistence type="inferred from homology"/>
<dbReference type="AlphaFoldDB" id="A0A8H8RFH4"/>
<evidence type="ECO:0000313" key="8">
    <source>
        <dbReference type="Proteomes" id="UP000462212"/>
    </source>
</evidence>
<dbReference type="InterPro" id="IPR036603">
    <property type="entry name" value="RBP11-like"/>
</dbReference>